<organism evidence="1">
    <name type="scientific">marine sediment metagenome</name>
    <dbReference type="NCBI Taxonomy" id="412755"/>
    <lineage>
        <taxon>unclassified sequences</taxon>
        <taxon>metagenomes</taxon>
        <taxon>ecological metagenomes</taxon>
    </lineage>
</organism>
<accession>A0A0F9I464</accession>
<protein>
    <submittedName>
        <fullName evidence="1">Uncharacterized protein</fullName>
    </submittedName>
</protein>
<feature type="non-terminal residue" evidence="1">
    <location>
        <position position="58"/>
    </location>
</feature>
<sequence length="58" mass="6859">MCLSKLDEKTKEVTEGWKVFTKDLEPQFTSDRLSDKRSGKNKEAYILEFPMNTWIEDT</sequence>
<evidence type="ECO:0000313" key="1">
    <source>
        <dbReference type="EMBL" id="KKL82182.1"/>
    </source>
</evidence>
<reference evidence="1" key="1">
    <citation type="journal article" date="2015" name="Nature">
        <title>Complex archaea that bridge the gap between prokaryotes and eukaryotes.</title>
        <authorList>
            <person name="Spang A."/>
            <person name="Saw J.H."/>
            <person name="Jorgensen S.L."/>
            <person name="Zaremba-Niedzwiedzka K."/>
            <person name="Martijn J."/>
            <person name="Lind A.E."/>
            <person name="van Eijk R."/>
            <person name="Schleper C."/>
            <person name="Guy L."/>
            <person name="Ettema T.J."/>
        </authorList>
    </citation>
    <scope>NUCLEOTIDE SEQUENCE</scope>
</reference>
<name>A0A0F9I464_9ZZZZ</name>
<dbReference type="EMBL" id="LAZR01022345">
    <property type="protein sequence ID" value="KKL82182.1"/>
    <property type="molecule type" value="Genomic_DNA"/>
</dbReference>
<gene>
    <name evidence="1" type="ORF">LCGC14_1987350</name>
</gene>
<proteinExistence type="predicted"/>
<comment type="caution">
    <text evidence="1">The sequence shown here is derived from an EMBL/GenBank/DDBJ whole genome shotgun (WGS) entry which is preliminary data.</text>
</comment>
<dbReference type="AlphaFoldDB" id="A0A0F9I464"/>